<dbReference type="GO" id="GO:0030182">
    <property type="term" value="P:neuron differentiation"/>
    <property type="evidence" value="ECO:0007669"/>
    <property type="project" value="TreeGrafter"/>
</dbReference>
<organism evidence="12 13">
    <name type="scientific">Scylla paramamosain</name>
    <name type="common">Mud crab</name>
    <dbReference type="NCBI Taxonomy" id="85552"/>
    <lineage>
        <taxon>Eukaryota</taxon>
        <taxon>Metazoa</taxon>
        <taxon>Ecdysozoa</taxon>
        <taxon>Arthropoda</taxon>
        <taxon>Crustacea</taxon>
        <taxon>Multicrustacea</taxon>
        <taxon>Malacostraca</taxon>
        <taxon>Eumalacostraca</taxon>
        <taxon>Eucarida</taxon>
        <taxon>Decapoda</taxon>
        <taxon>Pleocyemata</taxon>
        <taxon>Brachyura</taxon>
        <taxon>Eubrachyura</taxon>
        <taxon>Portunoidea</taxon>
        <taxon>Portunidae</taxon>
        <taxon>Portuninae</taxon>
        <taxon>Scylla</taxon>
    </lineage>
</organism>
<dbReference type="Pfam" id="PF00412">
    <property type="entry name" value="LIM"/>
    <property type="match status" value="1"/>
</dbReference>
<evidence type="ECO:0000259" key="11">
    <source>
        <dbReference type="PROSITE" id="PS50023"/>
    </source>
</evidence>
<feature type="region of interest" description="Disordered" evidence="10">
    <location>
        <begin position="1"/>
        <end position="32"/>
    </location>
</feature>
<dbReference type="PANTHER" id="PTHR24208">
    <property type="entry name" value="LIM/HOMEOBOX PROTEIN LHX"/>
    <property type="match status" value="1"/>
</dbReference>
<keyword evidence="4 9" id="KW-0862">Zinc</keyword>
<evidence type="ECO:0000256" key="10">
    <source>
        <dbReference type="SAM" id="MobiDB-lite"/>
    </source>
</evidence>
<evidence type="ECO:0000256" key="5">
    <source>
        <dbReference type="ARBA" id="ARBA00023038"/>
    </source>
</evidence>
<comment type="subcellular location">
    <subcellularLocation>
        <location evidence="1">Nucleus</location>
    </subcellularLocation>
</comment>
<comment type="caution">
    <text evidence="12">The sequence shown here is derived from an EMBL/GenBank/DDBJ whole genome shotgun (WGS) entry which is preliminary data.</text>
</comment>
<dbReference type="AlphaFoldDB" id="A0AAW0SXX3"/>
<evidence type="ECO:0000256" key="9">
    <source>
        <dbReference type="PROSITE-ProRule" id="PRU00125"/>
    </source>
</evidence>
<name>A0AAW0SXX3_SCYPA</name>
<evidence type="ECO:0000256" key="2">
    <source>
        <dbReference type="ARBA" id="ARBA00022723"/>
    </source>
</evidence>
<dbReference type="PROSITE" id="PS50023">
    <property type="entry name" value="LIM_DOMAIN_2"/>
    <property type="match status" value="1"/>
</dbReference>
<dbReference type="SMART" id="SM00132">
    <property type="entry name" value="LIM"/>
    <property type="match status" value="1"/>
</dbReference>
<keyword evidence="2 9" id="KW-0479">Metal-binding</keyword>
<feature type="compositionally biased region" description="Basic and acidic residues" evidence="10">
    <location>
        <begin position="17"/>
        <end position="30"/>
    </location>
</feature>
<dbReference type="Gene3D" id="2.10.110.10">
    <property type="entry name" value="Cysteine Rich Protein"/>
    <property type="match status" value="1"/>
</dbReference>
<evidence type="ECO:0000256" key="1">
    <source>
        <dbReference type="ARBA" id="ARBA00004123"/>
    </source>
</evidence>
<proteinExistence type="predicted"/>
<dbReference type="Proteomes" id="UP001487740">
    <property type="component" value="Unassembled WGS sequence"/>
</dbReference>
<dbReference type="GO" id="GO:0000977">
    <property type="term" value="F:RNA polymerase II transcription regulatory region sequence-specific DNA binding"/>
    <property type="evidence" value="ECO:0007669"/>
    <property type="project" value="TreeGrafter"/>
</dbReference>
<dbReference type="SUPFAM" id="SSF57716">
    <property type="entry name" value="Glucocorticoid receptor-like (DNA-binding domain)"/>
    <property type="match status" value="2"/>
</dbReference>
<dbReference type="PANTHER" id="PTHR24208:SF127">
    <property type="entry name" value="LIM_HOMEOBOX PROTEIN AWH"/>
    <property type="match status" value="1"/>
</dbReference>
<dbReference type="GO" id="GO:0046872">
    <property type="term" value="F:metal ion binding"/>
    <property type="evidence" value="ECO:0007669"/>
    <property type="project" value="UniProtKB-KW"/>
</dbReference>
<evidence type="ECO:0000256" key="7">
    <source>
        <dbReference type="ARBA" id="ARBA00023155"/>
    </source>
</evidence>
<keyword evidence="8" id="KW-0539">Nucleus</keyword>
<keyword evidence="7" id="KW-0371">Homeobox</keyword>
<evidence type="ECO:0000256" key="8">
    <source>
        <dbReference type="ARBA" id="ARBA00023242"/>
    </source>
</evidence>
<sequence length="140" mass="15864">MRHLPGGDATRQVTGEARQEGLRVERERVSPSRGDSVGLSVVASQGCGEVCQGCRDVIADRFLLRVNSRSWHQTCLRCCVCQLALDRQPSCFIREHNVYCKTDYTRRLFRDTADNKGVRGGQRRALKCGFEWGGMREVWS</sequence>
<dbReference type="InterPro" id="IPR050453">
    <property type="entry name" value="LIM_Homeobox_TF"/>
</dbReference>
<dbReference type="InterPro" id="IPR001781">
    <property type="entry name" value="Znf_LIM"/>
</dbReference>
<dbReference type="GO" id="GO:0005634">
    <property type="term" value="C:nucleus"/>
    <property type="evidence" value="ECO:0007669"/>
    <property type="project" value="UniProtKB-SubCell"/>
</dbReference>
<feature type="domain" description="LIM zinc-binding" evidence="11">
    <location>
        <begin position="49"/>
        <end position="110"/>
    </location>
</feature>
<accession>A0AAW0SXX3</accession>
<reference evidence="12 13" key="1">
    <citation type="submission" date="2023-03" db="EMBL/GenBank/DDBJ databases">
        <title>High-quality genome of Scylla paramamosain provides insights in environmental adaptation.</title>
        <authorList>
            <person name="Zhang L."/>
        </authorList>
    </citation>
    <scope>NUCLEOTIDE SEQUENCE [LARGE SCALE GENOMIC DNA]</scope>
    <source>
        <strain evidence="12">LZ_2023a</strain>
        <tissue evidence="12">Muscle</tissue>
    </source>
</reference>
<protein>
    <recommendedName>
        <fullName evidence="11">LIM zinc-binding domain-containing protein</fullName>
    </recommendedName>
</protein>
<keyword evidence="6" id="KW-0238">DNA-binding</keyword>
<evidence type="ECO:0000313" key="13">
    <source>
        <dbReference type="Proteomes" id="UP001487740"/>
    </source>
</evidence>
<keyword evidence="13" id="KW-1185">Reference proteome</keyword>
<evidence type="ECO:0000256" key="6">
    <source>
        <dbReference type="ARBA" id="ARBA00023125"/>
    </source>
</evidence>
<evidence type="ECO:0000313" key="12">
    <source>
        <dbReference type="EMBL" id="KAK8380285.1"/>
    </source>
</evidence>
<dbReference type="EMBL" id="JARAKH010000042">
    <property type="protein sequence ID" value="KAK8380285.1"/>
    <property type="molecule type" value="Genomic_DNA"/>
</dbReference>
<dbReference type="GO" id="GO:0000981">
    <property type="term" value="F:DNA-binding transcription factor activity, RNA polymerase II-specific"/>
    <property type="evidence" value="ECO:0007669"/>
    <property type="project" value="TreeGrafter"/>
</dbReference>
<dbReference type="FunFam" id="2.10.110.10:FF:000006">
    <property type="entry name" value="LIM homeobox transcription factor 1-beta"/>
    <property type="match status" value="1"/>
</dbReference>
<evidence type="ECO:0000256" key="3">
    <source>
        <dbReference type="ARBA" id="ARBA00022737"/>
    </source>
</evidence>
<gene>
    <name evidence="12" type="ORF">O3P69_016713</name>
</gene>
<keyword evidence="5 9" id="KW-0440">LIM domain</keyword>
<evidence type="ECO:0000256" key="4">
    <source>
        <dbReference type="ARBA" id="ARBA00022833"/>
    </source>
</evidence>
<dbReference type="PROSITE" id="PS00478">
    <property type="entry name" value="LIM_DOMAIN_1"/>
    <property type="match status" value="1"/>
</dbReference>
<keyword evidence="3" id="KW-0677">Repeat</keyword>